<dbReference type="AlphaFoldDB" id="A0A1W2TPJ5"/>
<keyword evidence="4" id="KW-0479">Metal-binding</keyword>
<name>A0A1W2TPJ5_ROSNE</name>
<evidence type="ECO:0000256" key="1">
    <source>
        <dbReference type="ARBA" id="ARBA00004123"/>
    </source>
</evidence>
<keyword evidence="5 10" id="KW-0547">Nucleotide-binding</keyword>
<feature type="compositionally biased region" description="Basic residues" evidence="11">
    <location>
        <begin position="259"/>
        <end position="268"/>
    </location>
</feature>
<dbReference type="GO" id="GO:0005524">
    <property type="term" value="F:ATP binding"/>
    <property type="evidence" value="ECO:0007669"/>
    <property type="project" value="UniProtKB-KW"/>
</dbReference>
<dbReference type="InterPro" id="IPR043151">
    <property type="entry name" value="BAH_sf"/>
</dbReference>
<dbReference type="Proteomes" id="UP000054516">
    <property type="component" value="Unassembled WGS sequence"/>
</dbReference>
<dbReference type="EMBL" id="DF977491">
    <property type="protein sequence ID" value="GAP90329.2"/>
    <property type="molecule type" value="Genomic_DNA"/>
</dbReference>
<dbReference type="GO" id="GO:0003688">
    <property type="term" value="F:DNA replication origin binding"/>
    <property type="evidence" value="ECO:0007669"/>
    <property type="project" value="EnsemblFungi"/>
</dbReference>
<keyword evidence="14" id="KW-1185">Reference proteome</keyword>
<dbReference type="GO" id="GO:0005664">
    <property type="term" value="C:nuclear origin of replication recognition complex"/>
    <property type="evidence" value="ECO:0007669"/>
    <property type="project" value="EnsemblFungi"/>
</dbReference>
<dbReference type="GO" id="GO:0046872">
    <property type="term" value="F:metal ion binding"/>
    <property type="evidence" value="ECO:0007669"/>
    <property type="project" value="UniProtKB-KW"/>
</dbReference>
<dbReference type="GO" id="GO:0006270">
    <property type="term" value="P:DNA replication initiation"/>
    <property type="evidence" value="ECO:0007669"/>
    <property type="project" value="TreeGrafter"/>
</dbReference>
<organism evidence="13">
    <name type="scientific">Rosellinia necatrix</name>
    <name type="common">White root-rot fungus</name>
    <dbReference type="NCBI Taxonomy" id="77044"/>
    <lineage>
        <taxon>Eukaryota</taxon>
        <taxon>Fungi</taxon>
        <taxon>Dikarya</taxon>
        <taxon>Ascomycota</taxon>
        <taxon>Pezizomycotina</taxon>
        <taxon>Sordariomycetes</taxon>
        <taxon>Xylariomycetidae</taxon>
        <taxon>Xylariales</taxon>
        <taxon>Xylariaceae</taxon>
        <taxon>Rosellinia</taxon>
    </lineage>
</organism>
<dbReference type="OMA" id="YEDHPWE"/>
<evidence type="ECO:0000256" key="7">
    <source>
        <dbReference type="ARBA" id="ARBA00022842"/>
    </source>
</evidence>
<evidence type="ECO:0000256" key="11">
    <source>
        <dbReference type="SAM" id="MobiDB-lite"/>
    </source>
</evidence>
<dbReference type="InterPro" id="IPR054425">
    <property type="entry name" value="Cdc6_ORC1-like_ATPase_lid"/>
</dbReference>
<keyword evidence="9 10" id="KW-0539">Nucleus</keyword>
<keyword evidence="6 10" id="KW-0067">ATP-binding</keyword>
<dbReference type="CDD" id="cd18139">
    <property type="entry name" value="HLD_clamp_RarA"/>
    <property type="match status" value="1"/>
</dbReference>
<evidence type="ECO:0000256" key="6">
    <source>
        <dbReference type="ARBA" id="ARBA00022840"/>
    </source>
</evidence>
<feature type="compositionally biased region" description="Low complexity" evidence="11">
    <location>
        <begin position="677"/>
        <end position="686"/>
    </location>
</feature>
<sequence length="744" mass="81796">MPRRAASSRNNQDDDLSDEWEWVYSTVSSQSDRSGRSRRESTRHITGARNGEFECHVGDCVLLKADGANQVWAAIIVSFAESDEDGDMAADFLWFSPENEIRNGPRKRSDFLPNELYITSSSDINSLASINGKARIMSYQAFSREFPDGKIPRSSPAYNKTFVCRRGCNARTTTYTSEFIWEDIFSGSPDDIVKLIRLVQSGTKSTRKQSRANNATDDTTTEYTPKKRRIYDVPEDEATDNDDGFLSSEHEHDTPSKVRTPRKKRKTSRVATPSSRNKIIVKKALEFTPLATRFVSPSYNQSSPFQIARAQLHVAAVPTTLPCRESEFSIVYSHLEAAITDGSGACIYISGTPGTGKTATVREVVSRLDDAVRADELDDFIFVEINGMKITDPHQSYCLLWEALRGQRVSPSQALELLEREFNHPSPRRVPCVVLMDELDQLVTKTQSVMYNFFNWPGLRHSRLIVLAVANTMDLPERTLSNKISSRLGLTRITFPGYNHEQLMKIIQSRLEGVPGRIVEPDAVQFASRKVAAVSGDARRALDICRRAVELAEAEAKEHSGGGDPATPSKRGRGQPAGGAADGKGKSSRAGIVTIATVKKAINEATTSPLQQYLRGLPFAARLTLASLVVRNERTGLPDSTYGDVVEEARRALVLDAASRRVGLLTRTGEARGDRGSNSNNSNNKTARTAGVQAAAVALAGAGIIILEGQRAERPSKMRLAVGSEEVKLALRDDPEIKALGIAF</sequence>
<comment type="similarity">
    <text evidence="2 10">Belongs to the ORC1 family.</text>
</comment>
<dbReference type="PANTHER" id="PTHR10763">
    <property type="entry name" value="CELL DIVISION CONTROL PROTEIN 6-RELATED"/>
    <property type="match status" value="1"/>
</dbReference>
<comment type="function">
    <text evidence="10">Component of the origin recognition complex (ORC) that binds origins of replication. DNA-binding is ATP-dependent, however specific DNA sequences that define origins of replication have not been identified so far. ORC is required to assemble the pre-replication complex necessary to initiate DNA replication.</text>
</comment>
<feature type="compositionally biased region" description="Polar residues" evidence="11">
    <location>
        <begin position="211"/>
        <end position="223"/>
    </location>
</feature>
<dbReference type="Pfam" id="PF22606">
    <property type="entry name" value="Cdc6-ORC-like_ATPase_lid"/>
    <property type="match status" value="1"/>
</dbReference>
<dbReference type="InterPro" id="IPR027417">
    <property type="entry name" value="P-loop_NTPase"/>
</dbReference>
<feature type="domain" description="BAH" evidence="12">
    <location>
        <begin position="53"/>
        <end position="179"/>
    </location>
</feature>
<dbReference type="Gene3D" id="2.30.30.490">
    <property type="match status" value="1"/>
</dbReference>
<evidence type="ECO:0000256" key="8">
    <source>
        <dbReference type="ARBA" id="ARBA00023125"/>
    </source>
</evidence>
<evidence type="ECO:0000256" key="5">
    <source>
        <dbReference type="ARBA" id="ARBA00022741"/>
    </source>
</evidence>
<evidence type="ECO:0000256" key="4">
    <source>
        <dbReference type="ARBA" id="ARBA00022723"/>
    </source>
</evidence>
<accession>A0A1W2TPJ5</accession>
<feature type="region of interest" description="Disordered" evidence="11">
    <location>
        <begin position="666"/>
        <end position="686"/>
    </location>
</feature>
<dbReference type="FunFam" id="3.40.50.300:FF:000199">
    <property type="entry name" value="Origin recognition complex subunit 1"/>
    <property type="match status" value="1"/>
</dbReference>
<evidence type="ECO:0000259" key="12">
    <source>
        <dbReference type="PROSITE" id="PS51038"/>
    </source>
</evidence>
<evidence type="ECO:0000313" key="13">
    <source>
        <dbReference type="EMBL" id="GAP90329.2"/>
    </source>
</evidence>
<dbReference type="InterPro" id="IPR001025">
    <property type="entry name" value="BAH_dom"/>
</dbReference>
<dbReference type="SMART" id="SM00382">
    <property type="entry name" value="AAA"/>
    <property type="match status" value="1"/>
</dbReference>
<evidence type="ECO:0000256" key="9">
    <source>
        <dbReference type="ARBA" id="ARBA00023242"/>
    </source>
</evidence>
<dbReference type="Pfam" id="PF01426">
    <property type="entry name" value="BAH"/>
    <property type="match status" value="1"/>
</dbReference>
<dbReference type="PROSITE" id="PS51038">
    <property type="entry name" value="BAH"/>
    <property type="match status" value="1"/>
</dbReference>
<dbReference type="Pfam" id="PF00004">
    <property type="entry name" value="AAA"/>
    <property type="match status" value="1"/>
</dbReference>
<dbReference type="InterPro" id="IPR050311">
    <property type="entry name" value="ORC1/CDC6"/>
</dbReference>
<comment type="subcellular location">
    <subcellularLocation>
        <location evidence="1 10">Nucleus</location>
    </subcellularLocation>
</comment>
<dbReference type="GO" id="GO:0000785">
    <property type="term" value="C:chromatin"/>
    <property type="evidence" value="ECO:0007669"/>
    <property type="project" value="EnsemblFungi"/>
</dbReference>
<dbReference type="InterPro" id="IPR003959">
    <property type="entry name" value="ATPase_AAA_core"/>
</dbReference>
<keyword evidence="8 10" id="KW-0238">DNA-binding</keyword>
<dbReference type="PANTHER" id="PTHR10763:SF23">
    <property type="entry name" value="ORIGIN RECOGNITION COMPLEX SUBUNIT 1"/>
    <property type="match status" value="1"/>
</dbReference>
<dbReference type="Gene3D" id="1.10.8.60">
    <property type="match status" value="1"/>
</dbReference>
<feature type="compositionally biased region" description="Acidic residues" evidence="11">
    <location>
        <begin position="233"/>
        <end position="243"/>
    </location>
</feature>
<dbReference type="InterPro" id="IPR003593">
    <property type="entry name" value="AAA+_ATPase"/>
</dbReference>
<dbReference type="SUPFAM" id="SSF52540">
    <property type="entry name" value="P-loop containing nucleoside triphosphate hydrolases"/>
    <property type="match status" value="1"/>
</dbReference>
<evidence type="ECO:0000256" key="2">
    <source>
        <dbReference type="ARBA" id="ARBA00008398"/>
    </source>
</evidence>
<feature type="region of interest" description="Disordered" evidence="11">
    <location>
        <begin position="554"/>
        <end position="587"/>
    </location>
</feature>
<dbReference type="InterPro" id="IPR048867">
    <property type="entry name" value="WHD_ORC1"/>
</dbReference>
<comment type="subunit">
    <text evidence="10">ORC is composed of six subunits.</text>
</comment>
<evidence type="ECO:0000256" key="10">
    <source>
        <dbReference type="RuleBase" id="RU365058"/>
    </source>
</evidence>
<dbReference type="Gene3D" id="3.40.50.300">
    <property type="entry name" value="P-loop containing nucleotide triphosphate hydrolases"/>
    <property type="match status" value="1"/>
</dbReference>
<dbReference type="OrthoDB" id="1926878at2759"/>
<dbReference type="Pfam" id="PF21312">
    <property type="entry name" value="WHD_ORC1"/>
    <property type="match status" value="1"/>
</dbReference>
<reference evidence="13" key="1">
    <citation type="submission" date="2016-03" db="EMBL/GenBank/DDBJ databases">
        <title>Draft genome sequence of Rosellinia necatrix.</title>
        <authorList>
            <person name="Kanematsu S."/>
        </authorList>
    </citation>
    <scope>NUCLEOTIDE SEQUENCE [LARGE SCALE GENOMIC DNA]</scope>
    <source>
        <strain evidence="13">W97</strain>
    </source>
</reference>
<evidence type="ECO:0000256" key="3">
    <source>
        <dbReference type="ARBA" id="ARBA00022705"/>
    </source>
</evidence>
<dbReference type="GO" id="GO:0033260">
    <property type="term" value="P:nuclear DNA replication"/>
    <property type="evidence" value="ECO:0007669"/>
    <property type="project" value="EnsemblFungi"/>
</dbReference>
<proteinExistence type="inferred from homology"/>
<keyword evidence="3 10" id="KW-0235">DNA replication</keyword>
<dbReference type="STRING" id="77044.A0A1W2TPJ5"/>
<evidence type="ECO:0000313" key="14">
    <source>
        <dbReference type="Proteomes" id="UP000054516"/>
    </source>
</evidence>
<dbReference type="GO" id="GO:0033314">
    <property type="term" value="P:mitotic DNA replication checkpoint signaling"/>
    <property type="evidence" value="ECO:0007669"/>
    <property type="project" value="EnsemblFungi"/>
</dbReference>
<dbReference type="GO" id="GO:0016887">
    <property type="term" value="F:ATP hydrolysis activity"/>
    <property type="evidence" value="ECO:0007669"/>
    <property type="project" value="InterPro"/>
</dbReference>
<dbReference type="CDD" id="cd00009">
    <property type="entry name" value="AAA"/>
    <property type="match status" value="1"/>
</dbReference>
<gene>
    <name evidence="13" type="ORF">SAMD00023353_4600810</name>
</gene>
<dbReference type="GO" id="GO:0003682">
    <property type="term" value="F:chromatin binding"/>
    <property type="evidence" value="ECO:0007669"/>
    <property type="project" value="InterPro"/>
</dbReference>
<dbReference type="SUPFAM" id="SSF82061">
    <property type="entry name" value="BAH domain"/>
    <property type="match status" value="1"/>
</dbReference>
<keyword evidence="7" id="KW-0460">Magnesium</keyword>
<protein>
    <recommendedName>
        <fullName evidence="10">Origin recognition complex subunit 1</fullName>
    </recommendedName>
</protein>
<feature type="region of interest" description="Disordered" evidence="11">
    <location>
        <begin position="203"/>
        <end position="274"/>
    </location>
</feature>